<dbReference type="Proteomes" id="UP000664795">
    <property type="component" value="Unassembled WGS sequence"/>
</dbReference>
<keyword evidence="4" id="KW-1185">Reference proteome</keyword>
<dbReference type="EMBL" id="JAFMYU010000002">
    <property type="protein sequence ID" value="MBO0930108.1"/>
    <property type="molecule type" value="Genomic_DNA"/>
</dbReference>
<accession>A0A939G5D6</accession>
<dbReference type="GO" id="GO:0006508">
    <property type="term" value="P:proteolysis"/>
    <property type="evidence" value="ECO:0007669"/>
    <property type="project" value="InterPro"/>
</dbReference>
<evidence type="ECO:0000256" key="1">
    <source>
        <dbReference type="SAM" id="SignalP"/>
    </source>
</evidence>
<feature type="signal peptide" evidence="1">
    <location>
        <begin position="1"/>
        <end position="18"/>
    </location>
</feature>
<protein>
    <submittedName>
        <fullName evidence="3">S41 family peptidase</fullName>
    </submittedName>
</protein>
<dbReference type="RefSeq" id="WP_207334071.1">
    <property type="nucleotide sequence ID" value="NZ_JAFMYU010000002.1"/>
</dbReference>
<organism evidence="3 4">
    <name type="scientific">Fibrella aquatilis</name>
    <dbReference type="NCBI Taxonomy" id="2817059"/>
    <lineage>
        <taxon>Bacteria</taxon>
        <taxon>Pseudomonadati</taxon>
        <taxon>Bacteroidota</taxon>
        <taxon>Cytophagia</taxon>
        <taxon>Cytophagales</taxon>
        <taxon>Spirosomataceae</taxon>
        <taxon>Fibrella</taxon>
    </lineage>
</organism>
<sequence>MNKLILIFLLLVLQQAKAQQQLTLSQQQEDFNIFRTSVQEMHAGLNWFITPERFKVLHDSVYNTLNENTSTELFNLKLRYCMAALKHGHDGVGMTNGEGGINFKMGTLPKSRKHMPFVLMFLDKKLYIINNCSSNKSIPNGSEIVAINGKTTAELSKEFCNYIFANGRNTTFKYQVLGTYYQFQYLLQVLYPSENYLVEIIPFGKKSKVKITVQTELPQTIANAYKEQTGKDIGAWDTFIEYKQIEPKLKLGYVKFETFAPQRVENDSVKFASLLEKMFTQIKKDGIENLIVDIRNNEGGNDTWQLATSYFRAIPKDNNQGLSFIQSDKFTQIKYVEQTEQNKQLLMVFQYNPYALIDKLPDGRFKLKPEYTEHDTKGKPLMPNAYNGKVFLLQNGLTFSAGFAFAGKMKHLIQRDNGFVKVVGEDNGDDMDAGVGSGGWSLNVVLPNSKIKVTIPVTGGGTDKPFTIPPVNFLDYKIIPTIKDKLKGIDTEIEFVKKMISAK</sequence>
<evidence type="ECO:0000313" key="4">
    <source>
        <dbReference type="Proteomes" id="UP000664795"/>
    </source>
</evidence>
<reference evidence="3 4" key="1">
    <citation type="submission" date="2021-03" db="EMBL/GenBank/DDBJ databases">
        <title>Fibrella sp. HMF5036 genome sequencing and assembly.</title>
        <authorList>
            <person name="Kang H."/>
            <person name="Kim H."/>
            <person name="Bae S."/>
            <person name="Joh K."/>
        </authorList>
    </citation>
    <scope>NUCLEOTIDE SEQUENCE [LARGE SCALE GENOMIC DNA]</scope>
    <source>
        <strain evidence="3 4">HMF5036</strain>
    </source>
</reference>
<dbReference type="InterPro" id="IPR005151">
    <property type="entry name" value="Tail-specific_protease"/>
</dbReference>
<keyword evidence="1" id="KW-0732">Signal</keyword>
<evidence type="ECO:0000313" key="3">
    <source>
        <dbReference type="EMBL" id="MBO0930108.1"/>
    </source>
</evidence>
<dbReference type="InterPro" id="IPR029045">
    <property type="entry name" value="ClpP/crotonase-like_dom_sf"/>
</dbReference>
<dbReference type="Gene3D" id="3.90.226.10">
    <property type="entry name" value="2-enoyl-CoA Hydratase, Chain A, domain 1"/>
    <property type="match status" value="1"/>
</dbReference>
<feature type="domain" description="Tail specific protease" evidence="2">
    <location>
        <begin position="250"/>
        <end position="427"/>
    </location>
</feature>
<dbReference type="Pfam" id="PF03572">
    <property type="entry name" value="Peptidase_S41"/>
    <property type="match status" value="1"/>
</dbReference>
<comment type="caution">
    <text evidence="3">The sequence shown here is derived from an EMBL/GenBank/DDBJ whole genome shotgun (WGS) entry which is preliminary data.</text>
</comment>
<evidence type="ECO:0000259" key="2">
    <source>
        <dbReference type="Pfam" id="PF03572"/>
    </source>
</evidence>
<name>A0A939G5D6_9BACT</name>
<proteinExistence type="predicted"/>
<dbReference type="AlphaFoldDB" id="A0A939G5D6"/>
<dbReference type="SUPFAM" id="SSF52096">
    <property type="entry name" value="ClpP/crotonase"/>
    <property type="match status" value="1"/>
</dbReference>
<feature type="chain" id="PRO_5036690903" evidence="1">
    <location>
        <begin position="19"/>
        <end position="503"/>
    </location>
</feature>
<dbReference type="GO" id="GO:0008236">
    <property type="term" value="F:serine-type peptidase activity"/>
    <property type="evidence" value="ECO:0007669"/>
    <property type="project" value="InterPro"/>
</dbReference>
<gene>
    <name evidence="3" type="ORF">J2I48_03840</name>
</gene>